<evidence type="ECO:0008006" key="3">
    <source>
        <dbReference type="Google" id="ProtNLM"/>
    </source>
</evidence>
<protein>
    <recommendedName>
        <fullName evidence="3">Lipoprotein</fullName>
    </recommendedName>
</protein>
<dbReference type="Proteomes" id="UP001239680">
    <property type="component" value="Unassembled WGS sequence"/>
</dbReference>
<gene>
    <name evidence="1" type="ORF">Q9295_14515</name>
</gene>
<dbReference type="EMBL" id="JAVDBT010000014">
    <property type="protein sequence ID" value="MDQ2067589.1"/>
    <property type="molecule type" value="Genomic_DNA"/>
</dbReference>
<proteinExistence type="predicted"/>
<keyword evidence="2" id="KW-1185">Reference proteome</keyword>
<accession>A0ABU0W0V0</accession>
<organism evidence="1 2">
    <name type="scientific">Pseudogemmobacter lacusdianii</name>
    <dbReference type="NCBI Taxonomy" id="3069608"/>
    <lineage>
        <taxon>Bacteria</taxon>
        <taxon>Pseudomonadati</taxon>
        <taxon>Pseudomonadota</taxon>
        <taxon>Alphaproteobacteria</taxon>
        <taxon>Rhodobacterales</taxon>
        <taxon>Paracoccaceae</taxon>
        <taxon>Pseudogemmobacter</taxon>
    </lineage>
</organism>
<evidence type="ECO:0000313" key="1">
    <source>
        <dbReference type="EMBL" id="MDQ2067589.1"/>
    </source>
</evidence>
<dbReference type="RefSeq" id="WP_306681292.1">
    <property type="nucleotide sequence ID" value="NZ_JAVDBT010000014.1"/>
</dbReference>
<sequence length="161" mass="17295">MNLPTSLRPQHLRPALLGLCLTFGLAACGGFGASKFNPMNWFGGSQEVQKEALPAAAPDYRALVQQVISLDIDEVPGGAIIRATGLPPTQGYWQAELVPQPVDANGRLVLEFRAFPPVKASNSGTAPSREVVVALYLSNYKLNAIREIVVQGEANARSVRR</sequence>
<evidence type="ECO:0000313" key="2">
    <source>
        <dbReference type="Proteomes" id="UP001239680"/>
    </source>
</evidence>
<name>A0ABU0W0V0_9RHOB</name>
<comment type="caution">
    <text evidence="1">The sequence shown here is derived from an EMBL/GenBank/DDBJ whole genome shotgun (WGS) entry which is preliminary data.</text>
</comment>
<reference evidence="1 2" key="1">
    <citation type="submission" date="2023-08" db="EMBL/GenBank/DDBJ databases">
        <title>Characterization of two Paracoccaceae strains isolated from Phycosphere and proposal of Xinfangfangia lacusdiani sp. nov.</title>
        <authorList>
            <person name="Deng Y."/>
            <person name="Zhang Y.Q."/>
        </authorList>
    </citation>
    <scope>NUCLEOTIDE SEQUENCE [LARGE SCALE GENOMIC DNA]</scope>
    <source>
        <strain evidence="1 2">CPCC 101601</strain>
    </source>
</reference>